<dbReference type="RefSeq" id="WP_208095080.1">
    <property type="nucleotide sequence ID" value="NZ_JAGDYM010000001.1"/>
</dbReference>
<proteinExistence type="inferred from homology"/>
<dbReference type="InterPro" id="IPR036291">
    <property type="entry name" value="NAD(P)-bd_dom_sf"/>
</dbReference>
<organism evidence="3 4">
    <name type="scientific">Leucobacter weissii</name>
    <dbReference type="NCBI Taxonomy" id="1983706"/>
    <lineage>
        <taxon>Bacteria</taxon>
        <taxon>Bacillati</taxon>
        <taxon>Actinomycetota</taxon>
        <taxon>Actinomycetes</taxon>
        <taxon>Micrococcales</taxon>
        <taxon>Microbacteriaceae</taxon>
        <taxon>Leucobacter</taxon>
    </lineage>
</organism>
<name>A0A939SAG4_9MICO</name>
<dbReference type="InterPro" id="IPR002347">
    <property type="entry name" value="SDR_fam"/>
</dbReference>
<accession>A0A939SAG4</accession>
<dbReference type="GO" id="GO:0016491">
    <property type="term" value="F:oxidoreductase activity"/>
    <property type="evidence" value="ECO:0007669"/>
    <property type="project" value="UniProtKB-KW"/>
</dbReference>
<dbReference type="Pfam" id="PF13561">
    <property type="entry name" value="adh_short_C2"/>
    <property type="match status" value="1"/>
</dbReference>
<evidence type="ECO:0000256" key="1">
    <source>
        <dbReference type="ARBA" id="ARBA00006484"/>
    </source>
</evidence>
<dbReference type="AlphaFoldDB" id="A0A939SAG4"/>
<keyword evidence="4" id="KW-1185">Reference proteome</keyword>
<comment type="caution">
    <text evidence="3">The sequence shown here is derived from an EMBL/GenBank/DDBJ whole genome shotgun (WGS) entry which is preliminary data.</text>
</comment>
<gene>
    <name evidence="3" type="ORF">J4H92_00585</name>
</gene>
<dbReference type="SUPFAM" id="SSF51735">
    <property type="entry name" value="NAD(P)-binding Rossmann-fold domains"/>
    <property type="match status" value="1"/>
</dbReference>
<dbReference type="CDD" id="cd05233">
    <property type="entry name" value="SDR_c"/>
    <property type="match status" value="1"/>
</dbReference>
<dbReference type="PRINTS" id="PR00081">
    <property type="entry name" value="GDHRDH"/>
</dbReference>
<dbReference type="FunFam" id="3.40.50.720:FF:000084">
    <property type="entry name" value="Short-chain dehydrogenase reductase"/>
    <property type="match status" value="1"/>
</dbReference>
<evidence type="ECO:0000256" key="2">
    <source>
        <dbReference type="ARBA" id="ARBA00023002"/>
    </source>
</evidence>
<dbReference type="Gene3D" id="3.40.50.720">
    <property type="entry name" value="NAD(P)-binding Rossmann-like Domain"/>
    <property type="match status" value="1"/>
</dbReference>
<comment type="similarity">
    <text evidence="1">Belongs to the short-chain dehydrogenases/reductases (SDR) family.</text>
</comment>
<dbReference type="PROSITE" id="PS00061">
    <property type="entry name" value="ADH_SHORT"/>
    <property type="match status" value="1"/>
</dbReference>
<dbReference type="Proteomes" id="UP000664382">
    <property type="component" value="Unassembled WGS sequence"/>
</dbReference>
<dbReference type="InterPro" id="IPR020904">
    <property type="entry name" value="Sc_DH/Rdtase_CS"/>
</dbReference>
<keyword evidence="2" id="KW-0560">Oxidoreductase</keyword>
<dbReference type="PANTHER" id="PTHR24321:SF8">
    <property type="entry name" value="ESTRADIOL 17-BETA-DEHYDROGENASE 8-RELATED"/>
    <property type="match status" value="1"/>
</dbReference>
<dbReference type="PRINTS" id="PR00080">
    <property type="entry name" value="SDRFAMILY"/>
</dbReference>
<protein>
    <submittedName>
        <fullName evidence="3">SDR family oxidoreductase</fullName>
    </submittedName>
</protein>
<dbReference type="PANTHER" id="PTHR24321">
    <property type="entry name" value="DEHYDROGENASES, SHORT CHAIN"/>
    <property type="match status" value="1"/>
</dbReference>
<reference evidence="3" key="1">
    <citation type="submission" date="2021-03" db="EMBL/GenBank/DDBJ databases">
        <title>Leucobacter chromiisoli sp. nov., isolated from chromium-containing soil of chemical plant.</title>
        <authorList>
            <person name="Xu Z."/>
        </authorList>
    </citation>
    <scope>NUCLEOTIDE SEQUENCE</scope>
    <source>
        <strain evidence="3">S27</strain>
    </source>
</reference>
<sequence length="250" mass="25799">MELRGRVAVVTGGARGQGAAHSRALAEAGATVYALDLLEAEGEALAADAAAGGVDLRYRHHDVTVEESWRVLASEIEREHGALQILVNNAGIVHSASIADETAAGFETILRVNATGVFLGMKHLWGLLAVRGGAIVNTSSVYGQVSAPGYVAYTASKAAVIGMTKTAAAEGAPLGIRANALLPGTVQTAQLADEDSSFVRQSTPLDRGAEPAELAEVVLFLVSDRSSFITGEEIRVDGGFSAAGFTIGRD</sequence>
<evidence type="ECO:0000313" key="4">
    <source>
        <dbReference type="Proteomes" id="UP000664382"/>
    </source>
</evidence>
<evidence type="ECO:0000313" key="3">
    <source>
        <dbReference type="EMBL" id="MBO1900445.1"/>
    </source>
</evidence>
<dbReference type="EMBL" id="JAGDYM010000001">
    <property type="protein sequence ID" value="MBO1900445.1"/>
    <property type="molecule type" value="Genomic_DNA"/>
</dbReference>